<organism evidence="2 3">
    <name type="scientific">Adineta ricciae</name>
    <name type="common">Rotifer</name>
    <dbReference type="NCBI Taxonomy" id="249248"/>
    <lineage>
        <taxon>Eukaryota</taxon>
        <taxon>Metazoa</taxon>
        <taxon>Spiralia</taxon>
        <taxon>Gnathifera</taxon>
        <taxon>Rotifera</taxon>
        <taxon>Eurotatoria</taxon>
        <taxon>Bdelloidea</taxon>
        <taxon>Adinetida</taxon>
        <taxon>Adinetidae</taxon>
        <taxon>Adineta</taxon>
    </lineage>
</organism>
<proteinExistence type="predicted"/>
<comment type="caution">
    <text evidence="2">The sequence shown here is derived from an EMBL/GenBank/DDBJ whole genome shotgun (WGS) entry which is preliminary data.</text>
</comment>
<sequence>MINSNIRTAENEAEERASSMNINDSFAQVYQNEFGINTANYNQSSPKPKKFLQVVANDLKPNLLEYGREFLSTYHNKHDVSQAMDKVLRGIFVDATSSFVVNCVKYITPDWLLFINQAFGIIFPTFWELFIDYIYPPSGSDPDPLYWGNIIYLLIMALLHFILMFLLNQFYIYGILTSTMLRRALSMAIVCFIAWLKRKKPVK</sequence>
<protein>
    <submittedName>
        <fullName evidence="2">Uncharacterized protein</fullName>
    </submittedName>
</protein>
<name>A0A815VHI3_ADIRI</name>
<evidence type="ECO:0000256" key="1">
    <source>
        <dbReference type="SAM" id="Phobius"/>
    </source>
</evidence>
<feature type="transmembrane region" description="Helical" evidence="1">
    <location>
        <begin position="146"/>
        <end position="166"/>
    </location>
</feature>
<evidence type="ECO:0000313" key="2">
    <source>
        <dbReference type="EMBL" id="CAF1532984.1"/>
    </source>
</evidence>
<gene>
    <name evidence="2" type="ORF">EDS130_LOCUS44724</name>
</gene>
<keyword evidence="1" id="KW-0812">Transmembrane</keyword>
<evidence type="ECO:0000313" key="3">
    <source>
        <dbReference type="Proteomes" id="UP000663852"/>
    </source>
</evidence>
<accession>A0A815VHI3</accession>
<dbReference type="Proteomes" id="UP000663852">
    <property type="component" value="Unassembled WGS sequence"/>
</dbReference>
<keyword evidence="1" id="KW-1133">Transmembrane helix</keyword>
<feature type="transmembrane region" description="Helical" evidence="1">
    <location>
        <begin position="113"/>
        <end position="134"/>
    </location>
</feature>
<feature type="transmembrane region" description="Helical" evidence="1">
    <location>
        <begin position="172"/>
        <end position="196"/>
    </location>
</feature>
<reference evidence="2" key="1">
    <citation type="submission" date="2021-02" db="EMBL/GenBank/DDBJ databases">
        <authorList>
            <person name="Nowell W R."/>
        </authorList>
    </citation>
    <scope>NUCLEOTIDE SEQUENCE</scope>
</reference>
<keyword evidence="1" id="KW-0472">Membrane</keyword>
<dbReference type="AlphaFoldDB" id="A0A815VHI3"/>
<dbReference type="EMBL" id="CAJNOJ010000909">
    <property type="protein sequence ID" value="CAF1532984.1"/>
    <property type="molecule type" value="Genomic_DNA"/>
</dbReference>